<feature type="compositionally biased region" description="Polar residues" evidence="2">
    <location>
        <begin position="546"/>
        <end position="562"/>
    </location>
</feature>
<feature type="compositionally biased region" description="Polar residues" evidence="2">
    <location>
        <begin position="573"/>
        <end position="601"/>
    </location>
</feature>
<dbReference type="EMBL" id="MU001894">
    <property type="protein sequence ID" value="KAF2794356.1"/>
    <property type="molecule type" value="Genomic_DNA"/>
</dbReference>
<dbReference type="Gene3D" id="3.30.160.60">
    <property type="entry name" value="Classic Zinc Finger"/>
    <property type="match status" value="1"/>
</dbReference>
<evidence type="ECO:0000259" key="3">
    <source>
        <dbReference type="PROSITE" id="PS50157"/>
    </source>
</evidence>
<feature type="compositionally biased region" description="Polar residues" evidence="2">
    <location>
        <begin position="502"/>
        <end position="522"/>
    </location>
</feature>
<feature type="compositionally biased region" description="Low complexity" evidence="2">
    <location>
        <begin position="490"/>
        <end position="501"/>
    </location>
</feature>
<feature type="region of interest" description="Disordered" evidence="2">
    <location>
        <begin position="1"/>
        <end position="31"/>
    </location>
</feature>
<feature type="compositionally biased region" description="Low complexity" evidence="2">
    <location>
        <begin position="14"/>
        <end position="31"/>
    </location>
</feature>
<dbReference type="PROSITE" id="PS00028">
    <property type="entry name" value="ZINC_FINGER_C2H2_1"/>
    <property type="match status" value="1"/>
</dbReference>
<dbReference type="OrthoDB" id="7295497at2759"/>
<evidence type="ECO:0000256" key="2">
    <source>
        <dbReference type="SAM" id="MobiDB-lite"/>
    </source>
</evidence>
<keyword evidence="1" id="KW-0479">Metal-binding</keyword>
<keyword evidence="1" id="KW-0862">Zinc</keyword>
<sequence length="740" mass="81726">MLALPPRRQPLPQHPTSTLPSPPSSQQLSFDQLSQELSAQEFFNRKLLHDYLESQQQSFPTPAIVANDPNPFMTGAFDFSNPTIRIQQSTPTPQLPSAFSQASMLQSSATASGLDSWNTFNNVQSNGQSLQTPVQSQRGNTHQRASSSSSIGSSGSQYQAIGPTAGYPYVAHSEKSPSPSAVHVDSSYSADEPSRAFSNHHLPTPTHTPTQDSFMNSNFNYSDSTMSAHMSMKQALMDQHVPDEDVPGFGHSARHSVSSYGHDSPATPHTAHGEDFEDRFKMPPSGETPHDKVDSWLFDEFLTYDESDLRHTVPKFERTYTDVAIDNFYDPNTMVAQAQSIPQHAKPTSNASLLSPYRNSNSNDNIVQRTLQRAQNARSQSPSSSMSRGVSPFRRDSPFCQPSNNFSSPRMRVGTAAQAREQEVKANPTFAMKKNSSTNEAEPKTISPKDALLDYREADDESKVSLFPESGVSEYDHQYHGSGDQYRNATQSSFDTTSTQSYRKNSWATPQFSPNFSTSTAGPSQPSSSFTFTPPSISGNLHGLQFGSSQYRTPNNMPSASEQVPDFPAHLTSMESSASEAGLETTSTPSDHLQKPASSNADTGTYTCTYHGCTLRFETPQKLQKHKREGHRNANPTNIPASSSMTSAALLERNSQAGPHKCERINPTTGKPCNTIFSRPYDLTRHEDTIHNARKQKVRCVLCVEEKTFSRNDALTRHMRVVHPEVDFAGKHSSRRRNHD</sequence>
<feature type="region of interest" description="Disordered" evidence="2">
    <location>
        <begin position="460"/>
        <end position="601"/>
    </location>
</feature>
<feature type="region of interest" description="Disordered" evidence="2">
    <location>
        <begin position="372"/>
        <end position="448"/>
    </location>
</feature>
<dbReference type="PANTHER" id="PTHR46179">
    <property type="entry name" value="ZINC FINGER PROTEIN"/>
    <property type="match status" value="1"/>
</dbReference>
<dbReference type="Pfam" id="PF00096">
    <property type="entry name" value="zf-C2H2"/>
    <property type="match status" value="1"/>
</dbReference>
<dbReference type="GO" id="GO:0006357">
    <property type="term" value="P:regulation of transcription by RNA polymerase II"/>
    <property type="evidence" value="ECO:0007669"/>
    <property type="project" value="TreeGrafter"/>
</dbReference>
<keyword evidence="1" id="KW-0863">Zinc-finger</keyword>
<feature type="compositionally biased region" description="Polar residues" evidence="2">
    <location>
        <begin position="116"/>
        <end position="145"/>
    </location>
</feature>
<dbReference type="PANTHER" id="PTHR46179:SF19">
    <property type="entry name" value="C2H2 FINGER DOMAIN TRANSCRIPTION FACTOR (EUROFUNG)-RELATED"/>
    <property type="match status" value="1"/>
</dbReference>
<protein>
    <recommendedName>
        <fullName evidence="3">C2H2-type domain-containing protein</fullName>
    </recommendedName>
</protein>
<feature type="compositionally biased region" description="Low complexity" evidence="2">
    <location>
        <begin position="523"/>
        <end position="538"/>
    </location>
</feature>
<dbReference type="PROSITE" id="PS50157">
    <property type="entry name" value="ZINC_FINGER_C2H2_2"/>
    <property type="match status" value="2"/>
</dbReference>
<dbReference type="InterPro" id="IPR013087">
    <property type="entry name" value="Znf_C2H2_type"/>
</dbReference>
<accession>A0A6A6XD30</accession>
<dbReference type="InterPro" id="IPR051061">
    <property type="entry name" value="Zinc_finger_trans_reg"/>
</dbReference>
<dbReference type="SMART" id="SM00355">
    <property type="entry name" value="ZnF_C2H2"/>
    <property type="match status" value="3"/>
</dbReference>
<dbReference type="AlphaFoldDB" id="A0A6A6XD30"/>
<dbReference type="Proteomes" id="UP000799757">
    <property type="component" value="Unassembled WGS sequence"/>
</dbReference>
<keyword evidence="5" id="KW-1185">Reference proteome</keyword>
<dbReference type="GO" id="GO:0005634">
    <property type="term" value="C:nucleus"/>
    <property type="evidence" value="ECO:0007669"/>
    <property type="project" value="TreeGrafter"/>
</dbReference>
<name>A0A6A6XD30_9PLEO</name>
<feature type="compositionally biased region" description="Low complexity" evidence="2">
    <location>
        <begin position="146"/>
        <end position="156"/>
    </location>
</feature>
<feature type="region of interest" description="Disordered" evidence="2">
    <location>
        <begin position="116"/>
        <end position="216"/>
    </location>
</feature>
<proteinExistence type="predicted"/>
<reference evidence="4" key="1">
    <citation type="journal article" date="2020" name="Stud. Mycol.">
        <title>101 Dothideomycetes genomes: a test case for predicting lifestyles and emergence of pathogens.</title>
        <authorList>
            <person name="Haridas S."/>
            <person name="Albert R."/>
            <person name="Binder M."/>
            <person name="Bloem J."/>
            <person name="Labutti K."/>
            <person name="Salamov A."/>
            <person name="Andreopoulos B."/>
            <person name="Baker S."/>
            <person name="Barry K."/>
            <person name="Bills G."/>
            <person name="Bluhm B."/>
            <person name="Cannon C."/>
            <person name="Castanera R."/>
            <person name="Culley D."/>
            <person name="Daum C."/>
            <person name="Ezra D."/>
            <person name="Gonzalez J."/>
            <person name="Henrissat B."/>
            <person name="Kuo A."/>
            <person name="Liang C."/>
            <person name="Lipzen A."/>
            <person name="Lutzoni F."/>
            <person name="Magnuson J."/>
            <person name="Mondo S."/>
            <person name="Nolan M."/>
            <person name="Ohm R."/>
            <person name="Pangilinan J."/>
            <person name="Park H.-J."/>
            <person name="Ramirez L."/>
            <person name="Alfaro M."/>
            <person name="Sun H."/>
            <person name="Tritt A."/>
            <person name="Yoshinaga Y."/>
            <person name="Zwiers L.-H."/>
            <person name="Turgeon B."/>
            <person name="Goodwin S."/>
            <person name="Spatafora J."/>
            <person name="Crous P."/>
            <person name="Grigoriev I."/>
        </authorList>
    </citation>
    <scope>NUCLEOTIDE SEQUENCE</scope>
    <source>
        <strain evidence="4">CBS 109.77</strain>
    </source>
</reference>
<feature type="domain" description="C2H2-type" evidence="3">
    <location>
        <begin position="660"/>
        <end position="696"/>
    </location>
</feature>
<feature type="domain" description="C2H2-type" evidence="3">
    <location>
        <begin position="606"/>
        <end position="636"/>
    </location>
</feature>
<feature type="compositionally biased region" description="Low complexity" evidence="2">
    <location>
        <begin position="200"/>
        <end position="210"/>
    </location>
</feature>
<evidence type="ECO:0000256" key="1">
    <source>
        <dbReference type="PROSITE-ProRule" id="PRU00042"/>
    </source>
</evidence>
<feature type="compositionally biased region" description="Low complexity" evidence="2">
    <location>
        <begin position="379"/>
        <end position="391"/>
    </location>
</feature>
<gene>
    <name evidence="4" type="ORF">K505DRAFT_242330</name>
</gene>
<evidence type="ECO:0000313" key="5">
    <source>
        <dbReference type="Proteomes" id="UP000799757"/>
    </source>
</evidence>
<organism evidence="4 5">
    <name type="scientific">Melanomma pulvis-pyrius CBS 109.77</name>
    <dbReference type="NCBI Taxonomy" id="1314802"/>
    <lineage>
        <taxon>Eukaryota</taxon>
        <taxon>Fungi</taxon>
        <taxon>Dikarya</taxon>
        <taxon>Ascomycota</taxon>
        <taxon>Pezizomycotina</taxon>
        <taxon>Dothideomycetes</taxon>
        <taxon>Pleosporomycetidae</taxon>
        <taxon>Pleosporales</taxon>
        <taxon>Melanommataceae</taxon>
        <taxon>Melanomma</taxon>
    </lineage>
</organism>
<dbReference type="GO" id="GO:0008270">
    <property type="term" value="F:zinc ion binding"/>
    <property type="evidence" value="ECO:0007669"/>
    <property type="project" value="UniProtKB-KW"/>
</dbReference>
<evidence type="ECO:0000313" key="4">
    <source>
        <dbReference type="EMBL" id="KAF2794356.1"/>
    </source>
</evidence>
<feature type="region of interest" description="Disordered" evidence="2">
    <location>
        <begin position="254"/>
        <end position="275"/>
    </location>
</feature>